<reference evidence="2" key="2">
    <citation type="submission" date="2020-05" db="UniProtKB">
        <authorList>
            <consortium name="EnsemblMetazoa"/>
        </authorList>
    </citation>
    <scope>IDENTIFICATION</scope>
    <source>
        <strain evidence="2">ACHKN1017</strain>
    </source>
</reference>
<organism evidence="2 3">
    <name type="scientific">Anopheles christyi</name>
    <dbReference type="NCBI Taxonomy" id="43041"/>
    <lineage>
        <taxon>Eukaryota</taxon>
        <taxon>Metazoa</taxon>
        <taxon>Ecdysozoa</taxon>
        <taxon>Arthropoda</taxon>
        <taxon>Hexapoda</taxon>
        <taxon>Insecta</taxon>
        <taxon>Pterygota</taxon>
        <taxon>Neoptera</taxon>
        <taxon>Endopterygota</taxon>
        <taxon>Diptera</taxon>
        <taxon>Nematocera</taxon>
        <taxon>Culicoidea</taxon>
        <taxon>Culicidae</taxon>
        <taxon>Anophelinae</taxon>
        <taxon>Anopheles</taxon>
    </lineage>
</organism>
<proteinExistence type="predicted"/>
<dbReference type="VEuPathDB" id="VectorBase:ACHR014971"/>
<evidence type="ECO:0000313" key="2">
    <source>
        <dbReference type="EnsemblMetazoa" id="ACHR014971-PA"/>
    </source>
</evidence>
<dbReference type="STRING" id="43041.A0A240PP87"/>
<dbReference type="Proteomes" id="UP000075881">
    <property type="component" value="Unassembled WGS sequence"/>
</dbReference>
<keyword evidence="1" id="KW-0732">Signal</keyword>
<feature type="signal peptide" evidence="1">
    <location>
        <begin position="1"/>
        <end position="18"/>
    </location>
</feature>
<keyword evidence="3" id="KW-1185">Reference proteome</keyword>
<protein>
    <submittedName>
        <fullName evidence="2">Uncharacterized protein</fullName>
    </submittedName>
</protein>
<reference evidence="3" key="1">
    <citation type="submission" date="2013-03" db="EMBL/GenBank/DDBJ databases">
        <title>The Genome Sequence of Anopheles christyi ACHKN1017.</title>
        <authorList>
            <consortium name="The Broad Institute Genomics Platform"/>
            <person name="Neafsey D.E."/>
            <person name="Besansky N."/>
            <person name="Walker B."/>
            <person name="Young S.K."/>
            <person name="Zeng Q."/>
            <person name="Gargeya S."/>
            <person name="Fitzgerald M."/>
            <person name="Haas B."/>
            <person name="Abouelleil A."/>
            <person name="Allen A.W."/>
            <person name="Alvarado L."/>
            <person name="Arachchi H.M."/>
            <person name="Berlin A.M."/>
            <person name="Chapman S.B."/>
            <person name="Gainer-Dewar J."/>
            <person name="Goldberg J."/>
            <person name="Griggs A."/>
            <person name="Gujja S."/>
            <person name="Hansen M."/>
            <person name="Howarth C."/>
            <person name="Imamovic A."/>
            <person name="Ireland A."/>
            <person name="Larimer J."/>
            <person name="McCowan C."/>
            <person name="Murphy C."/>
            <person name="Pearson M."/>
            <person name="Poon T.W."/>
            <person name="Priest M."/>
            <person name="Roberts A."/>
            <person name="Saif S."/>
            <person name="Shea T."/>
            <person name="Sisk P."/>
            <person name="Sykes S."/>
            <person name="Wortman J."/>
            <person name="Nusbaum C."/>
            <person name="Birren B."/>
        </authorList>
    </citation>
    <scope>NUCLEOTIDE SEQUENCE [LARGE SCALE GENOMIC DNA]</scope>
    <source>
        <strain evidence="3">ACHKN1017</strain>
    </source>
</reference>
<name>A0A240PP87_9DIPT</name>
<dbReference type="AlphaFoldDB" id="A0A240PP87"/>
<feature type="chain" id="PRO_5012173134" evidence="1">
    <location>
        <begin position="19"/>
        <end position="400"/>
    </location>
</feature>
<evidence type="ECO:0000256" key="1">
    <source>
        <dbReference type="SAM" id="SignalP"/>
    </source>
</evidence>
<sequence>MRAIILALGFGFVVSTLAQHCVIEVSQDSVNRLVDPNQSGLPCDILWSNLLLHFQNTRKNLTTCEQSELTAHPSEPSFSDCQQKLENVKLDAEADERAYTGEMQKKIQLNEWDAIKYKGESNTLRNQITRISDELKSIYRSLILLNVQAGASKQALKYYHRYLEGQAPGRLLNAIVESLYRVPEHANERFEYLLDFARKLAGNSLRVSLYKLINAELQKHPEQRDSYLAMITALDLGKVAFVGQNPEARQLYQELFEPALKRLRNSVPAGNYDEVVSFATTYPDHFEQIENRISTLDTDVWNRADFNRFVTYPNRLPLAKQRLEAFRMILMQINQRNKHNFEDRLVKVAKELDECEAFVKGGKNERPDLEKLVTVKRLFATRDTNRDYEHYLRESKKAIE</sequence>
<dbReference type="EnsemblMetazoa" id="ACHR014971-RA">
    <property type="protein sequence ID" value="ACHR014971-PA"/>
    <property type="gene ID" value="ACHR014971"/>
</dbReference>
<evidence type="ECO:0000313" key="3">
    <source>
        <dbReference type="Proteomes" id="UP000075881"/>
    </source>
</evidence>
<accession>A0A240PP87</accession>